<feature type="compositionally biased region" description="Acidic residues" evidence="1">
    <location>
        <begin position="345"/>
        <end position="363"/>
    </location>
</feature>
<dbReference type="AlphaFoldDB" id="A0A8J8NT12"/>
<sequence>MSQQIKVKIMSVPLSNTRYHLASFSQPLNPDTKLPQSHLLEIPAESIAKQLRKAEDIASSGKSQVGELGRIRALKYTFEECLEEDGENQDSDEGLFDDQKPSGGVAPQRFHGYQDETYRATTTADSTQSTANYAIMIYNEESNTFRMVPIEKHFRFEKDVVKPKSKIEPVFLEPGQKKPIKSSKIQQMRTHFNSIIKRNRERAINEHKPIDPSAFYRERQAVLAKEQEEDNEGGKRKKKKKEKPTGLDFKVNEDDDDDDFNVAKNSEEGSEQSDHESDLSDHGKELKEKMKKQAEEEQAAEEQRNAAQTSSIQRRIFQVEQDDSSDGEDEMQEESKNDVSAIDGNGDESDDLSIFEEDVEEDMVAASNIGKRSVGGGGALGEGGKKRVRKE</sequence>
<accession>A0A8J8NT12</accession>
<protein>
    <submittedName>
        <fullName evidence="2">Uncharacterized protein</fullName>
    </submittedName>
</protein>
<organism evidence="2 3">
    <name type="scientific">Halteria grandinella</name>
    <dbReference type="NCBI Taxonomy" id="5974"/>
    <lineage>
        <taxon>Eukaryota</taxon>
        <taxon>Sar</taxon>
        <taxon>Alveolata</taxon>
        <taxon>Ciliophora</taxon>
        <taxon>Intramacronucleata</taxon>
        <taxon>Spirotrichea</taxon>
        <taxon>Stichotrichia</taxon>
        <taxon>Sporadotrichida</taxon>
        <taxon>Halteriidae</taxon>
        <taxon>Halteria</taxon>
    </lineage>
</organism>
<feature type="region of interest" description="Disordered" evidence="1">
    <location>
        <begin position="224"/>
        <end position="391"/>
    </location>
</feature>
<feature type="compositionally biased region" description="Acidic residues" evidence="1">
    <location>
        <begin position="84"/>
        <end position="96"/>
    </location>
</feature>
<gene>
    <name evidence="2" type="ORF">FGO68_gene2594</name>
</gene>
<dbReference type="OrthoDB" id="10670442at2759"/>
<reference evidence="2" key="1">
    <citation type="submission" date="2019-06" db="EMBL/GenBank/DDBJ databases">
        <authorList>
            <person name="Zheng W."/>
        </authorList>
    </citation>
    <scope>NUCLEOTIDE SEQUENCE</scope>
    <source>
        <strain evidence="2">QDHG01</strain>
    </source>
</reference>
<dbReference type="EMBL" id="RRYP01006597">
    <property type="protein sequence ID" value="TNV81087.1"/>
    <property type="molecule type" value="Genomic_DNA"/>
</dbReference>
<feature type="region of interest" description="Disordered" evidence="1">
    <location>
        <begin position="84"/>
        <end position="114"/>
    </location>
</feature>
<dbReference type="Proteomes" id="UP000785679">
    <property type="component" value="Unassembled WGS sequence"/>
</dbReference>
<keyword evidence="3" id="KW-1185">Reference proteome</keyword>
<evidence type="ECO:0000256" key="1">
    <source>
        <dbReference type="SAM" id="MobiDB-lite"/>
    </source>
</evidence>
<name>A0A8J8NT12_HALGN</name>
<feature type="compositionally biased region" description="Basic and acidic residues" evidence="1">
    <location>
        <begin position="272"/>
        <end position="295"/>
    </location>
</feature>
<feature type="compositionally biased region" description="Gly residues" evidence="1">
    <location>
        <begin position="373"/>
        <end position="382"/>
    </location>
</feature>
<comment type="caution">
    <text evidence="2">The sequence shown here is derived from an EMBL/GenBank/DDBJ whole genome shotgun (WGS) entry which is preliminary data.</text>
</comment>
<proteinExistence type="predicted"/>
<evidence type="ECO:0000313" key="2">
    <source>
        <dbReference type="EMBL" id="TNV81087.1"/>
    </source>
</evidence>
<feature type="compositionally biased region" description="Acidic residues" evidence="1">
    <location>
        <begin position="320"/>
        <end position="332"/>
    </location>
</feature>
<evidence type="ECO:0000313" key="3">
    <source>
        <dbReference type="Proteomes" id="UP000785679"/>
    </source>
</evidence>